<reference evidence="3 4" key="1">
    <citation type="submission" date="2020-07" db="EMBL/GenBank/DDBJ databases">
        <title>Halosimplex pelagicum sp. nov. and Halosimplex rubrum sp. nov., isolated from salted brown alga Laminaria, and emended description of the genus Halosimplex.</title>
        <authorList>
            <person name="Cui H."/>
        </authorList>
    </citation>
    <scope>NUCLEOTIDE SEQUENCE [LARGE SCALE GENOMIC DNA]</scope>
    <source>
        <strain evidence="3 4">R27</strain>
    </source>
</reference>
<keyword evidence="1" id="KW-0472">Membrane</keyword>
<feature type="transmembrane region" description="Helical" evidence="1">
    <location>
        <begin position="114"/>
        <end position="132"/>
    </location>
</feature>
<name>A0A7D5TMT8_9EURY</name>
<keyword evidence="1" id="KW-0812">Transmembrane</keyword>
<feature type="domain" description="DUF7978" evidence="2">
    <location>
        <begin position="226"/>
        <end position="413"/>
    </location>
</feature>
<feature type="transmembrane region" description="Helical" evidence="1">
    <location>
        <begin position="23"/>
        <end position="44"/>
    </location>
</feature>
<feature type="transmembrane region" description="Helical" evidence="1">
    <location>
        <begin position="399"/>
        <end position="419"/>
    </location>
</feature>
<evidence type="ECO:0000259" key="2">
    <source>
        <dbReference type="Pfam" id="PF25933"/>
    </source>
</evidence>
<feature type="transmembrane region" description="Helical" evidence="1">
    <location>
        <begin position="358"/>
        <end position="379"/>
    </location>
</feature>
<keyword evidence="1" id="KW-1133">Transmembrane helix</keyword>
<feature type="domain" description="DUF7978" evidence="2">
    <location>
        <begin position="19"/>
        <end position="217"/>
    </location>
</feature>
<organism evidence="3 4">
    <name type="scientific">Halosimplex rubrum</name>
    <dbReference type="NCBI Taxonomy" id="869889"/>
    <lineage>
        <taxon>Archaea</taxon>
        <taxon>Methanobacteriati</taxon>
        <taxon>Methanobacteriota</taxon>
        <taxon>Stenosarchaea group</taxon>
        <taxon>Halobacteria</taxon>
        <taxon>Halobacteriales</taxon>
        <taxon>Haloarculaceae</taxon>
        <taxon>Halosimplex</taxon>
    </lineage>
</organism>
<dbReference type="OrthoDB" id="382845at2157"/>
<gene>
    <name evidence="3" type="ORF">HZS55_05510</name>
</gene>
<protein>
    <recommendedName>
        <fullName evidence="2">DUF7978 domain-containing protein</fullName>
    </recommendedName>
</protein>
<dbReference type="RefSeq" id="WP_179910729.1">
    <property type="nucleotide sequence ID" value="NZ_CP058910.1"/>
</dbReference>
<feature type="transmembrane region" description="Helical" evidence="1">
    <location>
        <begin position="327"/>
        <end position="346"/>
    </location>
</feature>
<keyword evidence="4" id="KW-1185">Reference proteome</keyword>
<dbReference type="KEGG" id="hrr:HZS55_05510"/>
<dbReference type="GeneID" id="56077299"/>
<dbReference type="Pfam" id="PF25933">
    <property type="entry name" value="DUF7978"/>
    <property type="match status" value="2"/>
</dbReference>
<evidence type="ECO:0000256" key="1">
    <source>
        <dbReference type="SAM" id="Phobius"/>
    </source>
</evidence>
<feature type="transmembrane region" description="Helical" evidence="1">
    <location>
        <begin position="196"/>
        <end position="216"/>
    </location>
</feature>
<proteinExistence type="predicted"/>
<sequence length="436" mass="44960">MSPADRQARLRARLAAAVPGREAVVFGSLAGFCAFVAGSAVTVLSERHWVRDPTRPVLSYFSYGIDAGREVNVGPDGALPSAWQFAVWQYHRLHGVRLDPWFGVVGNVAPPRRLLVIAVPLLLVAAGFLLVARTRAGGPWAAAGRGGLVALGYFPLAVLSARLSAWTAPDSVRVVVSGVGATTHPLGTVRLPLEPAIVLTGVAVPLAFGALGGYLAFAWRTSEWPRSLLARGAVAGAAAFAVGWAAVRHLTERHLATERHPDLEAGGFARGEYGGIAPGSIDPGLDTLATWQYHRLHGGSMEVRYLRAVTDGVDRIDIFELAGVAPLVPSVVLLLAGAALVALVGASGPGSAALRGAAVAVGYLPVAAATALLSAWTPPAAPDLVLAVSFLDAVQRTGLVYPVSCGAVGGIGGFAVRVATDHAGRALSRIDPRGAS</sequence>
<feature type="transmembrane region" description="Helical" evidence="1">
    <location>
        <begin position="144"/>
        <end position="163"/>
    </location>
</feature>
<dbReference type="EMBL" id="CP058910">
    <property type="protein sequence ID" value="QLH76794.1"/>
    <property type="molecule type" value="Genomic_DNA"/>
</dbReference>
<dbReference type="Proteomes" id="UP000509667">
    <property type="component" value="Chromosome"/>
</dbReference>
<accession>A0A7D5TMT8</accession>
<dbReference type="AlphaFoldDB" id="A0A7D5TMT8"/>
<evidence type="ECO:0000313" key="4">
    <source>
        <dbReference type="Proteomes" id="UP000509667"/>
    </source>
</evidence>
<feature type="transmembrane region" description="Helical" evidence="1">
    <location>
        <begin position="228"/>
        <end position="247"/>
    </location>
</feature>
<dbReference type="InterPro" id="IPR058284">
    <property type="entry name" value="DUF7978"/>
</dbReference>
<evidence type="ECO:0000313" key="3">
    <source>
        <dbReference type="EMBL" id="QLH76794.1"/>
    </source>
</evidence>